<evidence type="ECO:0000313" key="2">
    <source>
        <dbReference type="EMBL" id="QDV16917.1"/>
    </source>
</evidence>
<reference evidence="2 3" key="1">
    <citation type="submission" date="2019-02" db="EMBL/GenBank/DDBJ databases">
        <title>Deep-cultivation of Planctomycetes and their phenomic and genomic characterization uncovers novel biology.</title>
        <authorList>
            <person name="Wiegand S."/>
            <person name="Jogler M."/>
            <person name="Boedeker C."/>
            <person name="Pinto D."/>
            <person name="Vollmers J."/>
            <person name="Rivas-Marin E."/>
            <person name="Kohn T."/>
            <person name="Peeters S.H."/>
            <person name="Heuer A."/>
            <person name="Rast P."/>
            <person name="Oberbeckmann S."/>
            <person name="Bunk B."/>
            <person name="Jeske O."/>
            <person name="Meyerdierks A."/>
            <person name="Storesund J.E."/>
            <person name="Kallscheuer N."/>
            <person name="Luecker S."/>
            <person name="Lage O.M."/>
            <person name="Pohl T."/>
            <person name="Merkel B.J."/>
            <person name="Hornburger P."/>
            <person name="Mueller R.-W."/>
            <person name="Bruemmer F."/>
            <person name="Labrenz M."/>
            <person name="Spormann A.M."/>
            <person name="Op den Camp H."/>
            <person name="Overmann J."/>
            <person name="Amann R."/>
            <person name="Jetten M.S.M."/>
            <person name="Mascher T."/>
            <person name="Medema M.H."/>
            <person name="Devos D.P."/>
            <person name="Kaster A.-K."/>
            <person name="Ovreas L."/>
            <person name="Rohde M."/>
            <person name="Galperin M.Y."/>
            <person name="Jogler C."/>
        </authorList>
    </citation>
    <scope>NUCLEOTIDE SEQUENCE [LARGE SCALE GENOMIC DNA]</scope>
    <source>
        <strain evidence="2 3">Pan153</strain>
    </source>
</reference>
<name>A0A518FKS1_9PLAN</name>
<proteinExistence type="predicted"/>
<accession>A0A518FKS1</accession>
<evidence type="ECO:0008006" key="4">
    <source>
        <dbReference type="Google" id="ProtNLM"/>
    </source>
</evidence>
<dbReference type="RefSeq" id="WP_145454782.1">
    <property type="nucleotide sequence ID" value="NZ_CP036317.1"/>
</dbReference>
<dbReference type="EMBL" id="CP036317">
    <property type="protein sequence ID" value="QDV16917.1"/>
    <property type="molecule type" value="Genomic_DNA"/>
</dbReference>
<keyword evidence="1" id="KW-0812">Transmembrane</keyword>
<sequence length="152" mass="17425">MDTDDEMRQLKSMAKWILLAVVVFFSSGYYAFQELKFMIWGQTAEATVTNVFETAERRKPLLAVEYTFTDTEGQHHSERDDVPRSWPKPGPKVTVQYLSGVEDSSRLEGHSSMTAVWVFLTCCGLMAFGVFKLYQMASEAVDGPPRRRRREL</sequence>
<organism evidence="2 3">
    <name type="scientific">Gimesia panareensis</name>
    <dbReference type="NCBI Taxonomy" id="2527978"/>
    <lineage>
        <taxon>Bacteria</taxon>
        <taxon>Pseudomonadati</taxon>
        <taxon>Planctomycetota</taxon>
        <taxon>Planctomycetia</taxon>
        <taxon>Planctomycetales</taxon>
        <taxon>Planctomycetaceae</taxon>
        <taxon>Gimesia</taxon>
    </lineage>
</organism>
<gene>
    <name evidence="2" type="ORF">Pan153_15510</name>
</gene>
<feature type="transmembrane region" description="Helical" evidence="1">
    <location>
        <begin position="114"/>
        <end position="134"/>
    </location>
</feature>
<dbReference type="Proteomes" id="UP000320839">
    <property type="component" value="Chromosome"/>
</dbReference>
<dbReference type="AlphaFoldDB" id="A0A518FKS1"/>
<protein>
    <recommendedName>
        <fullName evidence="4">DUF3592 domain-containing protein</fullName>
    </recommendedName>
</protein>
<evidence type="ECO:0000256" key="1">
    <source>
        <dbReference type="SAM" id="Phobius"/>
    </source>
</evidence>
<keyword evidence="1" id="KW-0472">Membrane</keyword>
<dbReference type="OrthoDB" id="283151at2"/>
<keyword evidence="1" id="KW-1133">Transmembrane helix</keyword>
<feature type="transmembrane region" description="Helical" evidence="1">
    <location>
        <begin position="12"/>
        <end position="32"/>
    </location>
</feature>
<evidence type="ECO:0000313" key="3">
    <source>
        <dbReference type="Proteomes" id="UP000320839"/>
    </source>
</evidence>